<name>A0A0A3IN66_9BACI</name>
<dbReference type="Proteomes" id="UP000030437">
    <property type="component" value="Unassembled WGS sequence"/>
</dbReference>
<dbReference type="EMBL" id="JPVP01000055">
    <property type="protein sequence ID" value="KGR84900.1"/>
    <property type="molecule type" value="Genomic_DNA"/>
</dbReference>
<dbReference type="RefSeq" id="WP_036154339.1">
    <property type="nucleotide sequence ID" value="NZ_AVCX01000006.1"/>
</dbReference>
<comment type="caution">
    <text evidence="1">The sequence shown here is derived from an EMBL/GenBank/DDBJ whole genome shotgun (WGS) entry which is preliminary data.</text>
</comment>
<dbReference type="OrthoDB" id="1150828at2"/>
<dbReference type="AlphaFoldDB" id="A0A0A3IN66"/>
<proteinExistence type="predicted"/>
<accession>A0A0A3IN66</accession>
<evidence type="ECO:0000313" key="1">
    <source>
        <dbReference type="EMBL" id="KGR84900.1"/>
    </source>
</evidence>
<keyword evidence="2" id="KW-1185">Reference proteome</keyword>
<dbReference type="eggNOG" id="ENOG50300G5">
    <property type="taxonomic scope" value="Bacteria"/>
</dbReference>
<evidence type="ECO:0000313" key="2">
    <source>
        <dbReference type="Proteomes" id="UP000030437"/>
    </source>
</evidence>
<reference evidence="1 2" key="1">
    <citation type="submission" date="2014-02" db="EMBL/GenBank/DDBJ databases">
        <title>Draft genome sequence of Lysinibacillus odysseyi NBRC 100172.</title>
        <authorList>
            <person name="Zhang F."/>
            <person name="Wang G."/>
            <person name="Zhang L."/>
        </authorList>
    </citation>
    <scope>NUCLEOTIDE SEQUENCE [LARGE SCALE GENOMIC DNA]</scope>
    <source>
        <strain evidence="1 2">NBRC 100172</strain>
    </source>
</reference>
<gene>
    <name evidence="1" type="ORF">CD32_10595</name>
</gene>
<sequence length="245" mass="28686">MNIPEQFIKPFPSYEEVFYDELEQHKKYFLPICSINLQCVDPEWDEWLHIVSVKEIHDGCVGENTKEFHTRFTTEDTLGFNIIDGKYQFEAGWDYFEAETDGVLEDVYLQNETDYEARKQFFLRHGKIYPYSSFGRGFESAEALEQDFNDKQAAGWGLEYPMVNGILDDVRFITEEGQVLLEDYESEADAFDYTNLLYVPKDENGAVFTYIGFATGYYFQACGADRIYLFFNKELKKAVICLEYT</sequence>
<organism evidence="1 2">
    <name type="scientific">Lysinibacillus odysseyi 34hs-1 = NBRC 100172</name>
    <dbReference type="NCBI Taxonomy" id="1220589"/>
    <lineage>
        <taxon>Bacteria</taxon>
        <taxon>Bacillati</taxon>
        <taxon>Bacillota</taxon>
        <taxon>Bacilli</taxon>
        <taxon>Bacillales</taxon>
        <taxon>Bacillaceae</taxon>
        <taxon>Lysinibacillus</taxon>
    </lineage>
</organism>
<protein>
    <submittedName>
        <fullName evidence="1">Siderophore biosynthesis protein</fullName>
    </submittedName>
</protein>